<comment type="caution">
    <text evidence="5">The sequence shown here is derived from an EMBL/GenBank/DDBJ whole genome shotgun (WGS) entry which is preliminary data.</text>
</comment>
<gene>
    <name evidence="5" type="ORF">ACFPOF_21260</name>
</gene>
<dbReference type="RefSeq" id="WP_378136382.1">
    <property type="nucleotide sequence ID" value="NZ_JBHSMI010000029.1"/>
</dbReference>
<keyword evidence="3" id="KW-0804">Transcription</keyword>
<accession>A0ABW0HXL5</accession>
<feature type="domain" description="HTH araC/xylS-type" evidence="4">
    <location>
        <begin position="174"/>
        <end position="272"/>
    </location>
</feature>
<protein>
    <submittedName>
        <fullName evidence="5">AraC family transcriptional regulator</fullName>
    </submittedName>
</protein>
<dbReference type="Gene3D" id="1.10.10.60">
    <property type="entry name" value="Homeodomain-like"/>
    <property type="match status" value="2"/>
</dbReference>
<dbReference type="PROSITE" id="PS00041">
    <property type="entry name" value="HTH_ARAC_FAMILY_1"/>
    <property type="match status" value="1"/>
</dbReference>
<reference evidence="6" key="1">
    <citation type="journal article" date="2019" name="Int. J. Syst. Evol. Microbiol.">
        <title>The Global Catalogue of Microorganisms (GCM) 10K type strain sequencing project: providing services to taxonomists for standard genome sequencing and annotation.</title>
        <authorList>
            <consortium name="The Broad Institute Genomics Platform"/>
            <consortium name="The Broad Institute Genome Sequencing Center for Infectious Disease"/>
            <person name="Wu L."/>
            <person name="Ma J."/>
        </authorList>
    </citation>
    <scope>NUCLEOTIDE SEQUENCE [LARGE SCALE GENOMIC DNA]</scope>
    <source>
        <strain evidence="6">CGMCC 1.18575</strain>
    </source>
</reference>
<evidence type="ECO:0000256" key="3">
    <source>
        <dbReference type="ARBA" id="ARBA00023163"/>
    </source>
</evidence>
<dbReference type="InterPro" id="IPR018060">
    <property type="entry name" value="HTH_AraC"/>
</dbReference>
<keyword evidence="1" id="KW-0805">Transcription regulation</keyword>
<name>A0ABW0HXL5_9BACL</name>
<dbReference type="PROSITE" id="PS01124">
    <property type="entry name" value="HTH_ARAC_FAMILY_2"/>
    <property type="match status" value="1"/>
</dbReference>
<dbReference type="PANTHER" id="PTHR43280:SF2">
    <property type="entry name" value="HTH-TYPE TRANSCRIPTIONAL REGULATOR EXSA"/>
    <property type="match status" value="1"/>
</dbReference>
<dbReference type="PRINTS" id="PR00032">
    <property type="entry name" value="HTHARAC"/>
</dbReference>
<evidence type="ECO:0000259" key="4">
    <source>
        <dbReference type="PROSITE" id="PS01124"/>
    </source>
</evidence>
<dbReference type="InterPro" id="IPR003313">
    <property type="entry name" value="AraC-bd"/>
</dbReference>
<dbReference type="PANTHER" id="PTHR43280">
    <property type="entry name" value="ARAC-FAMILY TRANSCRIPTIONAL REGULATOR"/>
    <property type="match status" value="1"/>
</dbReference>
<dbReference type="Pfam" id="PF12833">
    <property type="entry name" value="HTH_18"/>
    <property type="match status" value="1"/>
</dbReference>
<organism evidence="5 6">
    <name type="scientific">Cohnella soli</name>
    <dbReference type="NCBI Taxonomy" id="425005"/>
    <lineage>
        <taxon>Bacteria</taxon>
        <taxon>Bacillati</taxon>
        <taxon>Bacillota</taxon>
        <taxon>Bacilli</taxon>
        <taxon>Bacillales</taxon>
        <taxon>Paenibacillaceae</taxon>
        <taxon>Cohnella</taxon>
    </lineage>
</organism>
<evidence type="ECO:0000256" key="1">
    <source>
        <dbReference type="ARBA" id="ARBA00023015"/>
    </source>
</evidence>
<dbReference type="InterPro" id="IPR037923">
    <property type="entry name" value="HTH-like"/>
</dbReference>
<dbReference type="Pfam" id="PF02311">
    <property type="entry name" value="AraC_binding"/>
    <property type="match status" value="1"/>
</dbReference>
<dbReference type="InterPro" id="IPR009057">
    <property type="entry name" value="Homeodomain-like_sf"/>
</dbReference>
<dbReference type="Proteomes" id="UP001596113">
    <property type="component" value="Unassembled WGS sequence"/>
</dbReference>
<sequence length="273" mass="31793">MRIRKTGYYPSDDHKPPEDGGIHGFYEILSIHQGRAKLQWLGQAYVVEGPAVFLLSPDTPHKLTYLEPTVRYHYVEFELADSNLFPTFPQLFQWNGMQNSLESFKPDSDLIGITLESLERLSKMYTQQKTPHVEEALACELRKLIALVRHLLERSDRLEGRTESLKATQLRLVEVIMRYMETNYQMKIELHTLSRLVHLNGSYLIRLFKSYQGKTPFEYLRELRMNAAVSYLKNSAMSVQEISECSGFANIHYFSTSFKKEFGVSPSEWRLLQ</sequence>
<evidence type="ECO:0000313" key="5">
    <source>
        <dbReference type="EMBL" id="MFC5405278.1"/>
    </source>
</evidence>
<keyword evidence="6" id="KW-1185">Reference proteome</keyword>
<dbReference type="InterPro" id="IPR018062">
    <property type="entry name" value="HTH_AraC-typ_CS"/>
</dbReference>
<keyword evidence="2" id="KW-0238">DNA-binding</keyword>
<dbReference type="EMBL" id="JBHSMI010000029">
    <property type="protein sequence ID" value="MFC5405278.1"/>
    <property type="molecule type" value="Genomic_DNA"/>
</dbReference>
<evidence type="ECO:0000313" key="6">
    <source>
        <dbReference type="Proteomes" id="UP001596113"/>
    </source>
</evidence>
<dbReference type="SMART" id="SM00342">
    <property type="entry name" value="HTH_ARAC"/>
    <property type="match status" value="1"/>
</dbReference>
<dbReference type="SUPFAM" id="SSF51215">
    <property type="entry name" value="Regulatory protein AraC"/>
    <property type="match status" value="1"/>
</dbReference>
<proteinExistence type="predicted"/>
<dbReference type="SUPFAM" id="SSF46689">
    <property type="entry name" value="Homeodomain-like"/>
    <property type="match status" value="2"/>
</dbReference>
<evidence type="ECO:0000256" key="2">
    <source>
        <dbReference type="ARBA" id="ARBA00023125"/>
    </source>
</evidence>
<dbReference type="InterPro" id="IPR020449">
    <property type="entry name" value="Tscrpt_reg_AraC-type_HTH"/>
</dbReference>